<organism evidence="1 2">
    <name type="scientific">Pseudomassariella vexata</name>
    <dbReference type="NCBI Taxonomy" id="1141098"/>
    <lineage>
        <taxon>Eukaryota</taxon>
        <taxon>Fungi</taxon>
        <taxon>Dikarya</taxon>
        <taxon>Ascomycota</taxon>
        <taxon>Pezizomycotina</taxon>
        <taxon>Sordariomycetes</taxon>
        <taxon>Xylariomycetidae</taxon>
        <taxon>Amphisphaeriales</taxon>
        <taxon>Pseudomassariaceae</taxon>
        <taxon>Pseudomassariella</taxon>
    </lineage>
</organism>
<dbReference type="PANTHER" id="PTHR38115:SF1">
    <property type="entry name" value="LIPOCALIN-LIKE DOMAIN-CONTAINING PROTEIN"/>
    <property type="match status" value="1"/>
</dbReference>
<evidence type="ECO:0000313" key="1">
    <source>
        <dbReference type="EMBL" id="ORY66153.1"/>
    </source>
</evidence>
<protein>
    <recommendedName>
        <fullName evidence="3">LCCL domain-containing protein</fullName>
    </recommendedName>
</protein>
<dbReference type="InParanoid" id="A0A1Y2E3L9"/>
<evidence type="ECO:0008006" key="3">
    <source>
        <dbReference type="Google" id="ProtNLM"/>
    </source>
</evidence>
<reference evidence="1 2" key="1">
    <citation type="submission" date="2016-07" db="EMBL/GenBank/DDBJ databases">
        <title>Pervasive Adenine N6-methylation of Active Genes in Fungi.</title>
        <authorList>
            <consortium name="DOE Joint Genome Institute"/>
            <person name="Mondo S.J."/>
            <person name="Dannebaum R.O."/>
            <person name="Kuo R.C."/>
            <person name="Labutti K."/>
            <person name="Haridas S."/>
            <person name="Kuo A."/>
            <person name="Salamov A."/>
            <person name="Ahrendt S.R."/>
            <person name="Lipzen A."/>
            <person name="Sullivan W."/>
            <person name="Andreopoulos W.B."/>
            <person name="Clum A."/>
            <person name="Lindquist E."/>
            <person name="Daum C."/>
            <person name="Ramamoorthy G.K."/>
            <person name="Gryganskyi A."/>
            <person name="Culley D."/>
            <person name="Magnuson J.K."/>
            <person name="James T.Y."/>
            <person name="O'Malley M.A."/>
            <person name="Stajich J.E."/>
            <person name="Spatafora J.W."/>
            <person name="Visel A."/>
            <person name="Grigoriev I.V."/>
        </authorList>
    </citation>
    <scope>NUCLEOTIDE SEQUENCE [LARGE SCALE GENOMIC DNA]</scope>
    <source>
        <strain evidence="1 2">CBS 129021</strain>
    </source>
</reference>
<dbReference type="EMBL" id="MCFJ01000005">
    <property type="protein sequence ID" value="ORY66153.1"/>
    <property type="molecule type" value="Genomic_DNA"/>
</dbReference>
<dbReference type="GeneID" id="63771980"/>
<name>A0A1Y2E3L9_9PEZI</name>
<dbReference type="RefSeq" id="XP_040717117.1">
    <property type="nucleotide sequence ID" value="XM_040855768.1"/>
</dbReference>
<accession>A0A1Y2E3L9</accession>
<dbReference type="InterPro" id="IPR053037">
    <property type="entry name" value="Pericyclase_pydY-like"/>
</dbReference>
<dbReference type="AlphaFoldDB" id="A0A1Y2E3L9"/>
<keyword evidence="2" id="KW-1185">Reference proteome</keyword>
<dbReference type="Proteomes" id="UP000193689">
    <property type="component" value="Unassembled WGS sequence"/>
</dbReference>
<proteinExistence type="predicted"/>
<dbReference type="PANTHER" id="PTHR38115">
    <property type="entry name" value="LIPOCALIN-LIKE DOMAIN-CONTAINING PROTEIN"/>
    <property type="match status" value="1"/>
</dbReference>
<dbReference type="OrthoDB" id="425354at2759"/>
<gene>
    <name evidence="1" type="ORF">BCR38DRAFT_340226</name>
</gene>
<sequence>MAAPANKTIGDLTGKWIMNKTLSDSTEPALALQGIGFLTRKGIGLTTVTLQVKQYNGPPSPPSTQTGDVVHIDIEQTATGGINGTTENRSIDDTQRGHSDWLFGDVKARSKWLTAEQLAAVAQEHGEHLGKDWIEDAAEAQGPGGASHVMNYVESTAGWTAVQIWGFQMIGGERRYARNVLVKKNNKVVEVRLVYDYASE</sequence>
<comment type="caution">
    <text evidence="1">The sequence shown here is derived from an EMBL/GenBank/DDBJ whole genome shotgun (WGS) entry which is preliminary data.</text>
</comment>
<evidence type="ECO:0000313" key="2">
    <source>
        <dbReference type="Proteomes" id="UP000193689"/>
    </source>
</evidence>